<protein>
    <submittedName>
        <fullName evidence="2">Uncharacterized protein</fullName>
    </submittedName>
</protein>
<evidence type="ECO:0000313" key="3">
    <source>
        <dbReference type="Proteomes" id="UP000572528"/>
    </source>
</evidence>
<feature type="compositionally biased region" description="Basic and acidic residues" evidence="1">
    <location>
        <begin position="655"/>
        <end position="688"/>
    </location>
</feature>
<reference evidence="2 3" key="1">
    <citation type="submission" date="2020-07" db="EMBL/GenBank/DDBJ databases">
        <title>MOT database genomes.</title>
        <authorList>
            <person name="Joseph S."/>
            <person name="Aduse-Opoku J."/>
            <person name="Hashim A."/>
            <person name="Wade W."/>
            <person name="Curtis M."/>
        </authorList>
    </citation>
    <scope>NUCLEOTIDE SEQUENCE [LARGE SCALE GENOMIC DNA]</scope>
    <source>
        <strain evidence="2 3">WMus004</strain>
    </source>
</reference>
<dbReference type="RefSeq" id="WP_179900159.1">
    <property type="nucleotide sequence ID" value="NZ_JACBXV010000042.1"/>
</dbReference>
<sequence>MSTTIKIDIESLRAVAKDLRNIAMIAGVRCEELMSRGGSLETVSTSALSGVAPCVEELKDQATSLDARVDTAILINSGDGKNVPQTGVITYRIDGNDSKEPKEVKHQLGLAMASLGSDISLHDLGQGGGERIKLFRSQLANWSNDSSVMGTLFDTLNPEGSLRIMSILGKRASSAFDSSEEEREESRSALNFMNIGLGKATQGWSEGKAEQFGQDMISASMRTTGGFRDSGLHEAMAFVAHKNSTVSSAFISGALNRLREIEAESGGPIQMATAPVFLRELVGENDYEWASDVGNSLLRDLSFHPESAMKFFSEDEDRADYWVKHRPYNDAYCSIASALDAASTDVVTRVRFPRETAKIAALAINEIGGENGVGSITESFWGVNVECMNTARPLSHILATYIDAMNYSIACGENREGSRIITDDAKDIDNKPLPVMPVFNVKRLEGVLNVIGRDDQGFLSLRVSQNHYQYRSMKTPASYSNMDLPAGELDKKVGTAFKDSAQKNAKTEAFIVRSIGAGQIDEAEARDAYAKAWIELAGMPAASIKSAVDGMIPEGGSRDKFSRGSGLLVDYFKMRAEETWASRTDGAVDRAKAMASSAERQYAKSLLFAADEKGLAGYQRGGPALGGHNAAAVELPDGTYRLMRRAEYEQLVEDARPAVRNDGESDPDFQRRKRDSEAAKRRLESVDRDLEDIAESNSGYADMMTHVEVEQAYGSGFQPFFK</sequence>
<dbReference type="EMBL" id="JACBXV010000042">
    <property type="protein sequence ID" value="NYS68835.1"/>
    <property type="molecule type" value="Genomic_DNA"/>
</dbReference>
<comment type="caution">
    <text evidence="2">The sequence shown here is derived from an EMBL/GenBank/DDBJ whole genome shotgun (WGS) entry which is preliminary data.</text>
</comment>
<gene>
    <name evidence="2" type="ORF">HZZ05_04765</name>
</gene>
<dbReference type="AlphaFoldDB" id="A0A853EJ91"/>
<accession>A0A853EJ91</accession>
<organism evidence="2 3">
    <name type="scientific">Actinomyces bowdenii</name>
    <dbReference type="NCBI Taxonomy" id="131109"/>
    <lineage>
        <taxon>Bacteria</taxon>
        <taxon>Bacillati</taxon>
        <taxon>Actinomycetota</taxon>
        <taxon>Actinomycetes</taxon>
        <taxon>Actinomycetales</taxon>
        <taxon>Actinomycetaceae</taxon>
        <taxon>Actinomyces</taxon>
    </lineage>
</organism>
<dbReference type="Proteomes" id="UP000572528">
    <property type="component" value="Unassembled WGS sequence"/>
</dbReference>
<evidence type="ECO:0000313" key="2">
    <source>
        <dbReference type="EMBL" id="NYS68835.1"/>
    </source>
</evidence>
<proteinExistence type="predicted"/>
<feature type="region of interest" description="Disordered" evidence="1">
    <location>
        <begin position="655"/>
        <end position="690"/>
    </location>
</feature>
<evidence type="ECO:0000256" key="1">
    <source>
        <dbReference type="SAM" id="MobiDB-lite"/>
    </source>
</evidence>
<name>A0A853EJ91_9ACTO</name>